<dbReference type="EMBL" id="RZGY01000001">
    <property type="protein sequence ID" value="RUQ86239.1"/>
    <property type="molecule type" value="Genomic_DNA"/>
</dbReference>
<accession>A0A2P8GZE8</accession>
<feature type="domain" description="Hydroxymethylglutaryl-coenzyme A synthase N-terminal" evidence="6">
    <location>
        <begin position="4"/>
        <end position="165"/>
    </location>
</feature>
<feature type="active site" description="Proton donor/acceptor" evidence="3">
    <location>
        <position position="79"/>
    </location>
</feature>
<dbReference type="InterPro" id="IPR016039">
    <property type="entry name" value="Thiolase-like"/>
</dbReference>
<dbReference type="Gene3D" id="3.40.47.10">
    <property type="match status" value="2"/>
</dbReference>
<dbReference type="EMBL" id="PYAU01000001">
    <property type="protein sequence ID" value="PSL39344.1"/>
    <property type="molecule type" value="Genomic_DNA"/>
</dbReference>
<protein>
    <submittedName>
        <fullName evidence="8">Hydroxymethylglutaryl-CoA synthase</fullName>
        <ecNumber evidence="9">2.3.3.10</ecNumber>
    </submittedName>
</protein>
<feature type="binding site" evidence="4">
    <location>
        <position position="143"/>
    </location>
    <ligand>
        <name>(3S)-3-hydroxy-3-methylglutaryl-CoA</name>
        <dbReference type="ChEBI" id="CHEBI:43074"/>
    </ligand>
</feature>
<evidence type="ECO:0000256" key="5">
    <source>
        <dbReference type="SAM" id="MobiDB-lite"/>
    </source>
</evidence>
<evidence type="ECO:0000313" key="11">
    <source>
        <dbReference type="Proteomes" id="UP000268291"/>
    </source>
</evidence>
<dbReference type="InterPro" id="IPR013746">
    <property type="entry name" value="HMG_CoA_synt_C_dom"/>
</dbReference>
<evidence type="ECO:0000259" key="7">
    <source>
        <dbReference type="Pfam" id="PF08540"/>
    </source>
</evidence>
<dbReference type="NCBIfam" id="TIGR01835">
    <property type="entry name" value="HMG-CoA-S_prok"/>
    <property type="match status" value="1"/>
</dbReference>
<reference evidence="8 10" key="1">
    <citation type="submission" date="2018-03" db="EMBL/GenBank/DDBJ databases">
        <title>Genomic Encyclopedia of Archaeal and Bacterial Type Strains, Phase II (KMG-II): from individual species to whole genera.</title>
        <authorList>
            <person name="Goeker M."/>
        </authorList>
    </citation>
    <scope>NUCLEOTIDE SEQUENCE [LARGE SCALE GENOMIC DNA]</scope>
    <source>
        <strain evidence="8 10">DSM 21548</strain>
    </source>
</reference>
<sequence length="419" mass="45349">MQLGIENISFATTEYVLPLTTLAEATGVEVGKFHVGIGQEHMSVPAPDEDIVTMAATAAQPILEGQDLSAIRTVLFATESGIDQSKAAGVYVHHLLGLDPRCRVVELKQACYSATAALQMAVALVARRPEQKVLVIASDVARYDRDSSGEPTQGAGAVAMLVSSNPAVLAIEAESGLHTADVMDFWRPNYRSTALVDGKYSVSVYMDALRSAWDDYRDQGGHALADFDRFCYHQPFTRLAVKAHRTLAKHSGELTAEQADEQIANTLDYNRQIGNTYTASVYIGLLSLLENAEEDLSGSRVGFFSYGSGSVAELFAGVVQPGYREMLRTTRHREQIQRRREIDHPTYVRLHAHPDGLVGGDHEFAQETTGPFRLAAIRGHKRVYETVAQFSAPADASGVEASAGDATTAVTTDTATTSL</sequence>
<keyword evidence="2 9" id="KW-0808">Transferase</keyword>
<proteinExistence type="inferred from homology"/>
<dbReference type="Proteomes" id="UP000241203">
    <property type="component" value="Unassembled WGS sequence"/>
</dbReference>
<dbReference type="EC" id="2.3.3.10" evidence="9"/>
<gene>
    <name evidence="8" type="ORF">CLV49_2978</name>
    <name evidence="9" type="ORF">ELQ93_04360</name>
</gene>
<dbReference type="InterPro" id="IPR013528">
    <property type="entry name" value="HMG_CoA_synth_N"/>
</dbReference>
<dbReference type="Pfam" id="PF08540">
    <property type="entry name" value="HMG_CoA_synt_C"/>
    <property type="match status" value="1"/>
</dbReference>
<evidence type="ECO:0000256" key="2">
    <source>
        <dbReference type="ARBA" id="ARBA00022679"/>
    </source>
</evidence>
<evidence type="ECO:0000313" key="9">
    <source>
        <dbReference type="EMBL" id="RUQ86239.1"/>
    </source>
</evidence>
<comment type="similarity">
    <text evidence="1">Belongs to the thiolase-like superfamily. HMG-CoA synthase family.</text>
</comment>
<dbReference type="OrthoDB" id="9769523at2"/>
<feature type="active site" description="Acyl-thioester intermediate" evidence="3">
    <location>
        <position position="111"/>
    </location>
</feature>
<dbReference type="RefSeq" id="WP_106564224.1">
    <property type="nucleotide sequence ID" value="NZ_PYAU01000001.1"/>
</dbReference>
<dbReference type="AlphaFoldDB" id="A0A2P8GZE8"/>
<reference evidence="9 11" key="2">
    <citation type="submission" date="2018-12" db="EMBL/GenBank/DDBJ databases">
        <authorList>
            <person name="hu s."/>
            <person name="Xu Y."/>
            <person name="Xu B."/>
            <person name="Li F."/>
        </authorList>
    </citation>
    <scope>NUCLEOTIDE SEQUENCE [LARGE SCALE GENOMIC DNA]</scope>
    <source>
        <strain evidence="9 11">KSW2-17</strain>
    </source>
</reference>
<evidence type="ECO:0000313" key="10">
    <source>
        <dbReference type="Proteomes" id="UP000241203"/>
    </source>
</evidence>
<feature type="region of interest" description="Disordered" evidence="5">
    <location>
        <begin position="395"/>
        <end position="419"/>
    </location>
</feature>
<dbReference type="CDD" id="cd00827">
    <property type="entry name" value="init_cond_enzymes"/>
    <property type="match status" value="1"/>
</dbReference>
<name>A0A2P8GZE8_9MICO</name>
<dbReference type="GO" id="GO:0006084">
    <property type="term" value="P:acetyl-CoA metabolic process"/>
    <property type="evidence" value="ECO:0007669"/>
    <property type="project" value="InterPro"/>
</dbReference>
<dbReference type="PANTHER" id="PTHR43323:SF2">
    <property type="entry name" value="HYDROXYMETHYLGLUTARYL-COA SYNTHASE"/>
    <property type="match status" value="1"/>
</dbReference>
<feature type="binding site" evidence="4">
    <location>
        <position position="275"/>
    </location>
    <ligand>
        <name>(3S)-3-hydroxy-3-methylglutaryl-CoA</name>
        <dbReference type="ChEBI" id="CHEBI:43074"/>
    </ligand>
</feature>
<feature type="active site" description="Proton donor/acceptor" evidence="3">
    <location>
        <position position="233"/>
    </location>
</feature>
<dbReference type="Pfam" id="PF01154">
    <property type="entry name" value="HMG_CoA_synt_N"/>
    <property type="match status" value="1"/>
</dbReference>
<dbReference type="Proteomes" id="UP000268291">
    <property type="component" value="Unassembled WGS sequence"/>
</dbReference>
<evidence type="ECO:0000256" key="3">
    <source>
        <dbReference type="PIRSR" id="PIRSR611554-1"/>
    </source>
</evidence>
<dbReference type="SUPFAM" id="SSF53901">
    <property type="entry name" value="Thiolase-like"/>
    <property type="match status" value="2"/>
</dbReference>
<organism evidence="8 10">
    <name type="scientific">Labedella gwakjiensis</name>
    <dbReference type="NCBI Taxonomy" id="390269"/>
    <lineage>
        <taxon>Bacteria</taxon>
        <taxon>Bacillati</taxon>
        <taxon>Actinomycetota</taxon>
        <taxon>Actinomycetes</taxon>
        <taxon>Micrococcales</taxon>
        <taxon>Microbacteriaceae</taxon>
        <taxon>Labedella</taxon>
    </lineage>
</organism>
<comment type="caution">
    <text evidence="8">The sequence shown here is derived from an EMBL/GenBank/DDBJ whole genome shotgun (WGS) entry which is preliminary data.</text>
</comment>
<keyword evidence="11" id="KW-1185">Reference proteome</keyword>
<dbReference type="InterPro" id="IPR011554">
    <property type="entry name" value="HMG_CoA_synthase_prok"/>
</dbReference>
<dbReference type="GO" id="GO:0004421">
    <property type="term" value="F:hydroxymethylglutaryl-CoA synthase activity"/>
    <property type="evidence" value="ECO:0007669"/>
    <property type="project" value="UniProtKB-EC"/>
</dbReference>
<evidence type="ECO:0000313" key="8">
    <source>
        <dbReference type="EMBL" id="PSL39344.1"/>
    </source>
</evidence>
<evidence type="ECO:0000259" key="6">
    <source>
        <dbReference type="Pfam" id="PF01154"/>
    </source>
</evidence>
<evidence type="ECO:0000256" key="1">
    <source>
        <dbReference type="ARBA" id="ARBA00007061"/>
    </source>
</evidence>
<dbReference type="PANTHER" id="PTHR43323">
    <property type="entry name" value="3-HYDROXY-3-METHYLGLUTARYL COENZYME A SYNTHASE"/>
    <property type="match status" value="1"/>
</dbReference>
<feature type="domain" description="Hydroxymethylglutaryl-coenzyme A synthase C-terminal" evidence="7">
    <location>
        <begin position="244"/>
        <end position="324"/>
    </location>
</feature>
<evidence type="ECO:0000256" key="4">
    <source>
        <dbReference type="PIRSR" id="PIRSR611554-2"/>
    </source>
</evidence>
<keyword evidence="9" id="KW-0012">Acyltransferase</keyword>
<feature type="binding site" evidence="4">
    <location>
        <position position="242"/>
    </location>
    <ligand>
        <name>(3S)-3-hydroxy-3-methylglutaryl-CoA</name>
        <dbReference type="ChEBI" id="CHEBI:43074"/>
    </ligand>
</feature>
<feature type="compositionally biased region" description="Low complexity" evidence="5">
    <location>
        <begin position="401"/>
        <end position="419"/>
    </location>
</feature>